<sequence>MSTIHPDIPTNKVKLINDEFKNKYKVDEELVYDFNSNKYSSTSRVQDLIRKYNSKCSNREYLNSGKNFSNNSNREYKSNRECITSGTNNSIYNNSTPFSNKSSVDCMNTVSNNPIYTNNNSTTFTNGNSIYTNNNQVKNTSIHTLLSNTKDQSPIPPITSTPLNIPNLNPINVIYTPRKITHPLTQHKQDPISYPTTSIPLYGPSIELTFPIKFTILNTIFDFNQNEETTIYYFKISSNIEWIIFKTLKQIKEILYGYDLSYSYCVYDKQIRDDIICSIFNNLYKCAPVCGGNMYMSNSGNGTYMNGNMNNYMNTNNGFINTNGNSNVSYNNTNGNSNVSYINTNGNSNNTYTNMDNTYSKYNELSSTRTHSLANSNLLSFPHLISSTKQSSYSPLPVDTLQHFILTNITKNIKYKGNYLLINKRPYLCKLVGKALVSYNTDNRVHKLFLLDECKIEMDLSKSYSFTLIYRKGVYEMSGSCMKERDEWVKEIQLFINKR</sequence>
<name>T0L9V5_9MICR</name>
<dbReference type="OrthoDB" id="2192194at2759"/>
<dbReference type="AlphaFoldDB" id="T0L9V5"/>
<keyword evidence="3" id="KW-1185">Reference proteome</keyword>
<dbReference type="EMBL" id="KE647164">
    <property type="protein sequence ID" value="EQB61218.1"/>
    <property type="molecule type" value="Genomic_DNA"/>
</dbReference>
<dbReference type="SMART" id="SM00233">
    <property type="entry name" value="PH"/>
    <property type="match status" value="1"/>
</dbReference>
<dbReference type="VEuPathDB" id="MicrosporidiaDB:NAPIS_ORF01199"/>
<dbReference type="InterPro" id="IPR001849">
    <property type="entry name" value="PH_domain"/>
</dbReference>
<evidence type="ECO:0000313" key="3">
    <source>
        <dbReference type="Proteomes" id="UP000053780"/>
    </source>
</evidence>
<reference evidence="2 3" key="1">
    <citation type="journal article" date="2013" name="BMC Genomics">
        <title>Genome sequencing and comparative genomics of honey bee microsporidia, Nosema apis reveal novel insights into host-parasite interactions.</title>
        <authorList>
            <person name="Chen Yp."/>
            <person name="Pettis J.S."/>
            <person name="Zhao Y."/>
            <person name="Liu X."/>
            <person name="Tallon L.J."/>
            <person name="Sadzewicz L.D."/>
            <person name="Li R."/>
            <person name="Zheng H."/>
            <person name="Huang S."/>
            <person name="Zhang X."/>
            <person name="Hamilton M.C."/>
            <person name="Pernal S.F."/>
            <person name="Melathopoulos A.P."/>
            <person name="Yan X."/>
            <person name="Evans J.D."/>
        </authorList>
    </citation>
    <scope>NUCLEOTIDE SEQUENCE [LARGE SCALE GENOMIC DNA]</scope>
    <source>
        <strain evidence="2 3">BRL 01</strain>
    </source>
</reference>
<proteinExistence type="predicted"/>
<accession>T0L9V5</accession>
<organism evidence="2 3">
    <name type="scientific">Vairimorpha apis BRL 01</name>
    <dbReference type="NCBI Taxonomy" id="1037528"/>
    <lineage>
        <taxon>Eukaryota</taxon>
        <taxon>Fungi</taxon>
        <taxon>Fungi incertae sedis</taxon>
        <taxon>Microsporidia</taxon>
        <taxon>Nosematidae</taxon>
        <taxon>Vairimorpha</taxon>
    </lineage>
</organism>
<protein>
    <recommendedName>
        <fullName evidence="1">PH domain-containing protein</fullName>
    </recommendedName>
</protein>
<evidence type="ECO:0000259" key="1">
    <source>
        <dbReference type="SMART" id="SM00233"/>
    </source>
</evidence>
<dbReference type="SUPFAM" id="SSF50729">
    <property type="entry name" value="PH domain-like"/>
    <property type="match status" value="1"/>
</dbReference>
<feature type="domain" description="PH" evidence="1">
    <location>
        <begin position="413"/>
        <end position="499"/>
    </location>
</feature>
<dbReference type="HOGENOM" id="CLU_598638_0_0_1"/>
<gene>
    <name evidence="2" type="ORF">NAPIS_ORF01199</name>
</gene>
<evidence type="ECO:0000313" key="2">
    <source>
        <dbReference type="EMBL" id="EQB61218.1"/>
    </source>
</evidence>
<dbReference type="Proteomes" id="UP000053780">
    <property type="component" value="Unassembled WGS sequence"/>
</dbReference>